<name>A0A383C858_9ZZZZ</name>
<sequence>MHDYCKDIIYGRCRKAGKSEVCLSGISVGADLSNTINARLAATG</sequence>
<gene>
    <name evidence="1" type="ORF">METZ01_LOCUS481097</name>
</gene>
<protein>
    <submittedName>
        <fullName evidence="1">Uncharacterized protein</fullName>
    </submittedName>
</protein>
<accession>A0A383C858</accession>
<reference evidence="1" key="1">
    <citation type="submission" date="2018-05" db="EMBL/GenBank/DDBJ databases">
        <authorList>
            <person name="Lanie J.A."/>
            <person name="Ng W.-L."/>
            <person name="Kazmierczak K.M."/>
            <person name="Andrzejewski T.M."/>
            <person name="Davidsen T.M."/>
            <person name="Wayne K.J."/>
            <person name="Tettelin H."/>
            <person name="Glass J.I."/>
            <person name="Rusch D."/>
            <person name="Podicherti R."/>
            <person name="Tsui H.-C.T."/>
            <person name="Winkler M.E."/>
        </authorList>
    </citation>
    <scope>NUCLEOTIDE SEQUENCE</scope>
</reference>
<feature type="non-terminal residue" evidence="1">
    <location>
        <position position="44"/>
    </location>
</feature>
<evidence type="ECO:0000313" key="1">
    <source>
        <dbReference type="EMBL" id="SVE28243.1"/>
    </source>
</evidence>
<organism evidence="1">
    <name type="scientific">marine metagenome</name>
    <dbReference type="NCBI Taxonomy" id="408172"/>
    <lineage>
        <taxon>unclassified sequences</taxon>
        <taxon>metagenomes</taxon>
        <taxon>ecological metagenomes</taxon>
    </lineage>
</organism>
<dbReference type="AlphaFoldDB" id="A0A383C858"/>
<proteinExistence type="predicted"/>
<dbReference type="EMBL" id="UINC01206564">
    <property type="protein sequence ID" value="SVE28243.1"/>
    <property type="molecule type" value="Genomic_DNA"/>
</dbReference>